<dbReference type="FunFam" id="2.40.10.120:FF:000007">
    <property type="entry name" value="Periplasmic serine endoprotease DegP-like"/>
    <property type="match status" value="1"/>
</dbReference>
<feature type="chain" id="PRO_5039486945" description="Probable periplasmic serine endoprotease DegP-like" evidence="16">
    <location>
        <begin position="22"/>
        <end position="479"/>
    </location>
</feature>
<dbReference type="SMART" id="SM00228">
    <property type="entry name" value="PDZ"/>
    <property type="match status" value="2"/>
</dbReference>
<keyword evidence="6 18" id="KW-0645">Protease</keyword>
<comment type="similarity">
    <text evidence="3">Belongs to the peptidase S1C family.</text>
</comment>
<dbReference type="Gene3D" id="2.40.10.120">
    <property type="match status" value="1"/>
</dbReference>
<feature type="domain" description="PDZ" evidence="17">
    <location>
        <begin position="269"/>
        <end position="321"/>
    </location>
</feature>
<evidence type="ECO:0000259" key="17">
    <source>
        <dbReference type="PROSITE" id="PS50106"/>
    </source>
</evidence>
<evidence type="ECO:0000256" key="7">
    <source>
        <dbReference type="ARBA" id="ARBA00022729"/>
    </source>
</evidence>
<keyword evidence="10" id="KW-0378">Hydrolase</keyword>
<evidence type="ECO:0000313" key="19">
    <source>
        <dbReference type="Proteomes" id="UP000323671"/>
    </source>
</evidence>
<gene>
    <name evidence="18" type="primary">degQ</name>
    <name evidence="18" type="ORF">OTERR_16610</name>
</gene>
<keyword evidence="11" id="KW-0720">Serine protease</keyword>
<evidence type="ECO:0000256" key="11">
    <source>
        <dbReference type="ARBA" id="ARBA00022825"/>
    </source>
</evidence>
<dbReference type="NCBIfam" id="TIGR02037">
    <property type="entry name" value="degP_htrA_DO"/>
    <property type="match status" value="1"/>
</dbReference>
<evidence type="ECO:0000256" key="10">
    <source>
        <dbReference type="ARBA" id="ARBA00022801"/>
    </source>
</evidence>
<dbReference type="InterPro" id="IPR001940">
    <property type="entry name" value="Peptidase_S1C"/>
</dbReference>
<dbReference type="InterPro" id="IPR001478">
    <property type="entry name" value="PDZ"/>
</dbReference>
<keyword evidence="8" id="KW-0677">Repeat</keyword>
<feature type="binding site" evidence="15">
    <location>
        <position position="140"/>
    </location>
    <ligand>
        <name>substrate</name>
    </ligand>
</feature>
<accession>A0A5C1EAE4</accession>
<dbReference type="GO" id="GO:0042597">
    <property type="term" value="C:periplasmic space"/>
    <property type="evidence" value="ECO:0007669"/>
    <property type="project" value="UniProtKB-SubCell"/>
</dbReference>
<dbReference type="SUPFAM" id="SSF50156">
    <property type="entry name" value="PDZ domain-like"/>
    <property type="match status" value="2"/>
</dbReference>
<dbReference type="SUPFAM" id="SSF50494">
    <property type="entry name" value="Trypsin-like serine proteases"/>
    <property type="match status" value="1"/>
</dbReference>
<dbReference type="EMBL" id="CP022579">
    <property type="protein sequence ID" value="QEL65137.1"/>
    <property type="molecule type" value="Genomic_DNA"/>
</dbReference>
<feature type="active site" description="Charge relay system" evidence="14">
    <location>
        <position position="110"/>
    </location>
</feature>
<evidence type="ECO:0000256" key="16">
    <source>
        <dbReference type="SAM" id="SignalP"/>
    </source>
</evidence>
<feature type="active site" description="Charge relay system" evidence="14">
    <location>
        <position position="140"/>
    </location>
</feature>
<dbReference type="PRINTS" id="PR00834">
    <property type="entry name" value="PROTEASES2C"/>
</dbReference>
<feature type="binding site" evidence="15">
    <location>
        <begin position="211"/>
        <end position="213"/>
    </location>
    <ligand>
        <name>substrate</name>
    </ligand>
</feature>
<sequence length="479" mass="51512">MRSLMRFFAIALFSCVSPLVAAQGVKGLPDFTELVERQGPAVVNVSTTQVVRTNRATPQLPFDEDDPMFDFFRRFMPPGARPGTPREFESRSLGSGFLISSDGYILTNAHVVDAADEISIKLSDKREFKAKVIGADKRTDVALLKIEASGLPAVKLGDPNQMKVGEWVVAIGSPFGFDSTVTAGIVSAKGRSLPQENFVPFIQTDVAINPGNSGGPLFNMKGEVVGINSQIYSRSGGFMGISFAIPIDVAMDVQNQLRQYGKVSRGRIGVVIQEVTKELADSFGLARAGGALVNAVEPGGPADKAGLQAGDVILRFDGKQVLNSADLPRIVGNAKPGSRIPLQVWRKGSSRDLVITVAEMQEETKGARKDSRRGSKPEPAVNRLGLVLSELTAEQKRELKVTGGLVIDELRGSASRSDLRQGDVVLAVIERGVTTELRSVEQFNRILAQVEKNANVTLLVRRGDIQTFVTLKANGAAKE</sequence>
<evidence type="ECO:0000313" key="18">
    <source>
        <dbReference type="EMBL" id="QEL65137.1"/>
    </source>
</evidence>
<dbReference type="Gene3D" id="2.30.42.10">
    <property type="match status" value="1"/>
</dbReference>
<dbReference type="PANTHER" id="PTHR22939:SF130">
    <property type="entry name" value="PERIPLASMIC SERINE ENDOPROTEASE DEGP-LIKE-RELATED"/>
    <property type="match status" value="1"/>
</dbReference>
<dbReference type="InterPro" id="IPR009003">
    <property type="entry name" value="Peptidase_S1_PA"/>
</dbReference>
<dbReference type="EC" id="3.4.21.107" evidence="4"/>
<evidence type="ECO:0000256" key="4">
    <source>
        <dbReference type="ARBA" id="ARBA00013035"/>
    </source>
</evidence>
<evidence type="ECO:0000256" key="8">
    <source>
        <dbReference type="ARBA" id="ARBA00022737"/>
    </source>
</evidence>
<reference evidence="18 19" key="1">
    <citation type="submission" date="2017-07" db="EMBL/GenBank/DDBJ databases">
        <title>Complete genome sequence of Oryzomicrobium terrae TPP412.</title>
        <authorList>
            <person name="Chiu L.-W."/>
            <person name="Lo K.-J."/>
            <person name="Tsai Y.-M."/>
            <person name="Lin S.-S."/>
            <person name="Kuo C.-H."/>
            <person name="Liu C.-T."/>
        </authorList>
    </citation>
    <scope>NUCLEOTIDE SEQUENCE [LARGE SCALE GENOMIC DNA]</scope>
    <source>
        <strain evidence="18 19">TPP412</strain>
    </source>
</reference>
<keyword evidence="7 16" id="KW-0732">Signal</keyword>
<feature type="binding site" evidence="15">
    <location>
        <position position="110"/>
    </location>
    <ligand>
        <name>substrate</name>
    </ligand>
</feature>
<dbReference type="Pfam" id="PF13180">
    <property type="entry name" value="PDZ_2"/>
    <property type="match status" value="1"/>
</dbReference>
<dbReference type="Gene3D" id="2.30.42.60">
    <property type="match status" value="1"/>
</dbReference>
<organism evidence="18 19">
    <name type="scientific">Oryzomicrobium terrae</name>
    <dbReference type="NCBI Taxonomy" id="1735038"/>
    <lineage>
        <taxon>Bacteria</taxon>
        <taxon>Pseudomonadati</taxon>
        <taxon>Pseudomonadota</taxon>
        <taxon>Betaproteobacteria</taxon>
        <taxon>Rhodocyclales</taxon>
        <taxon>Rhodocyclaceae</taxon>
        <taxon>Oryzomicrobium</taxon>
    </lineage>
</organism>
<evidence type="ECO:0000256" key="15">
    <source>
        <dbReference type="PIRSR" id="PIRSR611782-2"/>
    </source>
</evidence>
<comment type="catalytic activity">
    <reaction evidence="1">
        <text>Acts on substrates that are at least partially unfolded. The cleavage site P1 residue is normally between a pair of hydrophobic residues, such as Val-|-Val.</text>
        <dbReference type="EC" id="3.4.21.107"/>
    </reaction>
</comment>
<keyword evidence="19" id="KW-1185">Reference proteome</keyword>
<name>A0A5C1EAE4_9RHOO</name>
<evidence type="ECO:0000256" key="12">
    <source>
        <dbReference type="ARBA" id="ARBA00023016"/>
    </source>
</evidence>
<dbReference type="InterPro" id="IPR036034">
    <property type="entry name" value="PDZ_sf"/>
</dbReference>
<dbReference type="GO" id="GO:0004252">
    <property type="term" value="F:serine-type endopeptidase activity"/>
    <property type="evidence" value="ECO:0007669"/>
    <property type="project" value="InterPro"/>
</dbReference>
<keyword evidence="12" id="KW-0346">Stress response</keyword>
<dbReference type="AlphaFoldDB" id="A0A5C1EAE4"/>
<evidence type="ECO:0000256" key="1">
    <source>
        <dbReference type="ARBA" id="ARBA00001772"/>
    </source>
</evidence>
<dbReference type="Pfam" id="PF13365">
    <property type="entry name" value="Trypsin_2"/>
    <property type="match status" value="1"/>
</dbReference>
<dbReference type="InterPro" id="IPR011782">
    <property type="entry name" value="Pept_S1C_Do"/>
</dbReference>
<dbReference type="RefSeq" id="WP_054620862.1">
    <property type="nucleotide sequence ID" value="NZ_CP022579.1"/>
</dbReference>
<dbReference type="GO" id="GO:0006508">
    <property type="term" value="P:proteolysis"/>
    <property type="evidence" value="ECO:0007669"/>
    <property type="project" value="UniProtKB-KW"/>
</dbReference>
<dbReference type="KEGG" id="otr:OTERR_16610"/>
<proteinExistence type="inferred from homology"/>
<dbReference type="PROSITE" id="PS50106">
    <property type="entry name" value="PDZ"/>
    <property type="match status" value="1"/>
</dbReference>
<evidence type="ECO:0000256" key="9">
    <source>
        <dbReference type="ARBA" id="ARBA00022764"/>
    </source>
</evidence>
<comment type="subcellular location">
    <subcellularLocation>
        <location evidence="2">Periplasm</location>
    </subcellularLocation>
</comment>
<feature type="active site" description="Charge relay system" evidence="14">
    <location>
        <position position="213"/>
    </location>
</feature>
<evidence type="ECO:0000256" key="14">
    <source>
        <dbReference type="PIRSR" id="PIRSR611782-1"/>
    </source>
</evidence>
<feature type="signal peptide" evidence="16">
    <location>
        <begin position="1"/>
        <end position="21"/>
    </location>
</feature>
<evidence type="ECO:0000256" key="13">
    <source>
        <dbReference type="ARBA" id="ARBA00032850"/>
    </source>
</evidence>
<dbReference type="Proteomes" id="UP000323671">
    <property type="component" value="Chromosome"/>
</dbReference>
<dbReference type="PANTHER" id="PTHR22939">
    <property type="entry name" value="SERINE PROTEASE FAMILY S1C HTRA-RELATED"/>
    <property type="match status" value="1"/>
</dbReference>
<evidence type="ECO:0000256" key="5">
    <source>
        <dbReference type="ARBA" id="ARBA00013958"/>
    </source>
</evidence>
<protein>
    <recommendedName>
        <fullName evidence="5">Probable periplasmic serine endoprotease DegP-like</fullName>
        <ecNumber evidence="4">3.4.21.107</ecNumber>
    </recommendedName>
    <alternativeName>
        <fullName evidence="13">Protease Do</fullName>
    </alternativeName>
</protein>
<evidence type="ECO:0000256" key="3">
    <source>
        <dbReference type="ARBA" id="ARBA00010541"/>
    </source>
</evidence>
<dbReference type="CDD" id="cd10839">
    <property type="entry name" value="cpPDZ1_DegP-like"/>
    <property type="match status" value="1"/>
</dbReference>
<evidence type="ECO:0000256" key="2">
    <source>
        <dbReference type="ARBA" id="ARBA00004418"/>
    </source>
</evidence>
<keyword evidence="9" id="KW-0574">Periplasm</keyword>
<evidence type="ECO:0000256" key="6">
    <source>
        <dbReference type="ARBA" id="ARBA00022670"/>
    </source>
</evidence>